<evidence type="ECO:0000256" key="1">
    <source>
        <dbReference type="SAM" id="MobiDB-lite"/>
    </source>
</evidence>
<organism evidence="3 4">
    <name type="scientific">Endobacterium cereale</name>
    <dbReference type="NCBI Taxonomy" id="2663029"/>
    <lineage>
        <taxon>Bacteria</taxon>
        <taxon>Pseudomonadati</taxon>
        <taxon>Pseudomonadota</taxon>
        <taxon>Alphaproteobacteria</taxon>
        <taxon>Hyphomicrobiales</taxon>
        <taxon>Rhizobiaceae</taxon>
        <taxon>Endobacterium</taxon>
    </lineage>
</organism>
<evidence type="ECO:0000313" key="4">
    <source>
        <dbReference type="Proteomes" id="UP000435138"/>
    </source>
</evidence>
<evidence type="ECO:0000313" key="3">
    <source>
        <dbReference type="EMBL" id="MQY44887.1"/>
    </source>
</evidence>
<name>A0A6A8A505_9HYPH</name>
<protein>
    <submittedName>
        <fullName evidence="3">Uncharacterized protein</fullName>
    </submittedName>
</protein>
<proteinExistence type="predicted"/>
<dbReference type="Proteomes" id="UP000435138">
    <property type="component" value="Unassembled WGS sequence"/>
</dbReference>
<keyword evidence="2" id="KW-1133">Transmembrane helix</keyword>
<keyword evidence="2" id="KW-0472">Membrane</keyword>
<dbReference type="EMBL" id="WIXI01000022">
    <property type="protein sequence ID" value="MQY44887.1"/>
    <property type="molecule type" value="Genomic_DNA"/>
</dbReference>
<feature type="region of interest" description="Disordered" evidence="1">
    <location>
        <begin position="1"/>
        <end position="23"/>
    </location>
</feature>
<feature type="transmembrane region" description="Helical" evidence="2">
    <location>
        <begin position="59"/>
        <end position="77"/>
    </location>
</feature>
<keyword evidence="2" id="KW-0812">Transmembrane</keyword>
<sequence length="86" mass="9829">MPDLSRTKSTRQPNADGTKAEDNRQLTELLLQNKVSLKPTTAEPVDTHLPQPFFSRIKTWLLLFIALPFALLAYFSTRTSEDDFYA</sequence>
<keyword evidence="4" id="KW-1185">Reference proteome</keyword>
<dbReference type="AlphaFoldDB" id="A0A6A8A505"/>
<gene>
    <name evidence="3" type="ORF">GAO09_02210</name>
</gene>
<accession>A0A6A8A505</accession>
<comment type="caution">
    <text evidence="3">The sequence shown here is derived from an EMBL/GenBank/DDBJ whole genome shotgun (WGS) entry which is preliminary data.</text>
</comment>
<evidence type="ECO:0000256" key="2">
    <source>
        <dbReference type="SAM" id="Phobius"/>
    </source>
</evidence>
<dbReference type="RefSeq" id="WP_153352409.1">
    <property type="nucleotide sequence ID" value="NZ_JAYKOO010000003.1"/>
</dbReference>
<reference evidence="3 4" key="1">
    <citation type="submission" date="2019-11" db="EMBL/GenBank/DDBJ databases">
        <title>Genome analysis of Rhizobacterium cereale a novel genus and species isolated from maize roots in North Spain.</title>
        <authorList>
            <person name="Menendez E."/>
            <person name="Flores-Felix J.D."/>
            <person name="Ramirez-Bahena M.-H."/>
            <person name="Igual J.M."/>
            <person name="Garcia-Fraile P."/>
            <person name="Peix A."/>
            <person name="Velazquez E."/>
        </authorList>
    </citation>
    <scope>NUCLEOTIDE SEQUENCE [LARGE SCALE GENOMIC DNA]</scope>
    <source>
        <strain evidence="3 4">RZME27</strain>
    </source>
</reference>